<feature type="binding site" evidence="8">
    <location>
        <position position="118"/>
    </location>
    <ligand>
        <name>Fe cation</name>
        <dbReference type="ChEBI" id="CHEBI:24875"/>
    </ligand>
</feature>
<dbReference type="GO" id="GO:0008270">
    <property type="term" value="F:zinc ion binding"/>
    <property type="evidence" value="ECO:0007669"/>
    <property type="project" value="TreeGrafter"/>
</dbReference>
<feature type="binding site" evidence="7">
    <location>
        <position position="88"/>
    </location>
    <ligand>
        <name>Zn(2+)</name>
        <dbReference type="ChEBI" id="CHEBI:29105"/>
    </ligand>
</feature>
<dbReference type="InterPro" id="IPR036388">
    <property type="entry name" value="WH-like_DNA-bd_sf"/>
</dbReference>
<sequence>MDIRPPLKMTRQRAVILEELRGVTTHPTADEVYEMVRKRIPRISLATVYRNLELMAREGLIQRLDVAGGPKRYDGDPGLHYHVRCVRCGRVDDVHGIPPVDLPQARLEQVTGYRLLAHRLEFRGVCPACRGAEGPGAGS</sequence>
<reference evidence="9 10" key="1">
    <citation type="submission" date="2020-02" db="EMBL/GenBank/DDBJ databases">
        <title>Comparative genomics of sulfur disproportionating microorganisms.</title>
        <authorList>
            <person name="Ward L.M."/>
            <person name="Bertran E."/>
            <person name="Johnston D.T."/>
        </authorList>
    </citation>
    <scope>NUCLEOTIDE SEQUENCE [LARGE SCALE GENOMIC DNA]</scope>
    <source>
        <strain evidence="9 10">DSM 100025</strain>
    </source>
</reference>
<dbReference type="CDD" id="cd07153">
    <property type="entry name" value="Fur_like"/>
    <property type="match status" value="1"/>
</dbReference>
<dbReference type="SUPFAM" id="SSF46785">
    <property type="entry name" value="Winged helix' DNA-binding domain"/>
    <property type="match status" value="1"/>
</dbReference>
<evidence type="ECO:0000313" key="10">
    <source>
        <dbReference type="Proteomes" id="UP000469346"/>
    </source>
</evidence>
<feature type="binding site" evidence="7">
    <location>
        <position position="126"/>
    </location>
    <ligand>
        <name>Zn(2+)</name>
        <dbReference type="ChEBI" id="CHEBI:29105"/>
    </ligand>
</feature>
<keyword evidence="3 7" id="KW-0862">Zinc</keyword>
<evidence type="ECO:0000256" key="5">
    <source>
        <dbReference type="ARBA" id="ARBA00023125"/>
    </source>
</evidence>
<protein>
    <submittedName>
        <fullName evidence="9">Transcriptional repressor</fullName>
    </submittedName>
</protein>
<evidence type="ECO:0000256" key="2">
    <source>
        <dbReference type="ARBA" id="ARBA00022491"/>
    </source>
</evidence>
<dbReference type="GO" id="GO:0045892">
    <property type="term" value="P:negative regulation of DNA-templated transcription"/>
    <property type="evidence" value="ECO:0007669"/>
    <property type="project" value="TreeGrafter"/>
</dbReference>
<comment type="cofactor">
    <cofactor evidence="8">
        <name>Mn(2+)</name>
        <dbReference type="ChEBI" id="CHEBI:29035"/>
    </cofactor>
    <cofactor evidence="8">
        <name>Fe(2+)</name>
        <dbReference type="ChEBI" id="CHEBI:29033"/>
    </cofactor>
    <text evidence="8">Binds 1 Mn(2+) or Fe(2+) ion per subunit.</text>
</comment>
<keyword evidence="5" id="KW-0238">DNA-binding</keyword>
<dbReference type="EMBL" id="JAAGRR010000026">
    <property type="protein sequence ID" value="NDY41943.1"/>
    <property type="molecule type" value="Genomic_DNA"/>
</dbReference>
<comment type="similarity">
    <text evidence="1">Belongs to the Fur family.</text>
</comment>
<dbReference type="InterPro" id="IPR036390">
    <property type="entry name" value="WH_DNA-bd_sf"/>
</dbReference>
<evidence type="ECO:0000256" key="4">
    <source>
        <dbReference type="ARBA" id="ARBA00023015"/>
    </source>
</evidence>
<comment type="caution">
    <text evidence="9">The sequence shown here is derived from an EMBL/GenBank/DDBJ whole genome shotgun (WGS) entry which is preliminary data.</text>
</comment>
<name>A0A6N9TPC4_DISTH</name>
<evidence type="ECO:0000256" key="3">
    <source>
        <dbReference type="ARBA" id="ARBA00022833"/>
    </source>
</evidence>
<comment type="cofactor">
    <cofactor evidence="7">
        <name>Zn(2+)</name>
        <dbReference type="ChEBI" id="CHEBI:29105"/>
    </cofactor>
    <text evidence="7">Binds 1 zinc ion per subunit.</text>
</comment>
<gene>
    <name evidence="9" type="ORF">G3N55_03650</name>
</gene>
<keyword evidence="4" id="KW-0805">Transcription regulation</keyword>
<dbReference type="PANTHER" id="PTHR33202:SF7">
    <property type="entry name" value="FERRIC UPTAKE REGULATION PROTEIN"/>
    <property type="match status" value="1"/>
</dbReference>
<dbReference type="PANTHER" id="PTHR33202">
    <property type="entry name" value="ZINC UPTAKE REGULATION PROTEIN"/>
    <property type="match status" value="1"/>
</dbReference>
<dbReference type="Gene3D" id="1.10.10.10">
    <property type="entry name" value="Winged helix-like DNA-binding domain superfamily/Winged helix DNA-binding domain"/>
    <property type="match status" value="1"/>
</dbReference>
<evidence type="ECO:0000256" key="7">
    <source>
        <dbReference type="PIRSR" id="PIRSR602481-1"/>
    </source>
</evidence>
<accession>A0A6N9TPC4</accession>
<proteinExistence type="inferred from homology"/>
<dbReference type="GO" id="GO:1900376">
    <property type="term" value="P:regulation of secondary metabolite biosynthetic process"/>
    <property type="evidence" value="ECO:0007669"/>
    <property type="project" value="TreeGrafter"/>
</dbReference>
<dbReference type="GO" id="GO:0003700">
    <property type="term" value="F:DNA-binding transcription factor activity"/>
    <property type="evidence" value="ECO:0007669"/>
    <property type="project" value="InterPro"/>
</dbReference>
<dbReference type="Gene3D" id="3.30.1490.190">
    <property type="match status" value="1"/>
</dbReference>
<keyword evidence="8" id="KW-0408">Iron</keyword>
<keyword evidence="6" id="KW-0804">Transcription</keyword>
<keyword evidence="7" id="KW-0479">Metal-binding</keyword>
<evidence type="ECO:0000256" key="8">
    <source>
        <dbReference type="PIRSR" id="PIRSR602481-2"/>
    </source>
</evidence>
<evidence type="ECO:0000256" key="6">
    <source>
        <dbReference type="ARBA" id="ARBA00023163"/>
    </source>
</evidence>
<dbReference type="GO" id="GO:0000976">
    <property type="term" value="F:transcription cis-regulatory region binding"/>
    <property type="evidence" value="ECO:0007669"/>
    <property type="project" value="TreeGrafter"/>
</dbReference>
<keyword evidence="2" id="KW-0678">Repressor</keyword>
<keyword evidence="10" id="KW-1185">Reference proteome</keyword>
<feature type="binding site" evidence="7">
    <location>
        <position position="129"/>
    </location>
    <ligand>
        <name>Zn(2+)</name>
        <dbReference type="ChEBI" id="CHEBI:29105"/>
    </ligand>
</feature>
<dbReference type="AlphaFoldDB" id="A0A6N9TPC4"/>
<dbReference type="Pfam" id="PF01475">
    <property type="entry name" value="FUR"/>
    <property type="match status" value="1"/>
</dbReference>
<organism evidence="9 10">
    <name type="scientific">Dissulfurirhabdus thermomarina</name>
    <dbReference type="NCBI Taxonomy" id="1765737"/>
    <lineage>
        <taxon>Bacteria</taxon>
        <taxon>Deltaproteobacteria</taxon>
        <taxon>Dissulfurirhabdaceae</taxon>
        <taxon>Dissulfurirhabdus</taxon>
    </lineage>
</organism>
<dbReference type="InterPro" id="IPR002481">
    <property type="entry name" value="FUR"/>
</dbReference>
<feature type="binding site" evidence="7">
    <location>
        <position position="85"/>
    </location>
    <ligand>
        <name>Zn(2+)</name>
        <dbReference type="ChEBI" id="CHEBI:29105"/>
    </ligand>
</feature>
<evidence type="ECO:0000313" key="9">
    <source>
        <dbReference type="EMBL" id="NDY41943.1"/>
    </source>
</evidence>
<evidence type="ECO:0000256" key="1">
    <source>
        <dbReference type="ARBA" id="ARBA00007957"/>
    </source>
</evidence>
<dbReference type="InterPro" id="IPR043135">
    <property type="entry name" value="Fur_C"/>
</dbReference>
<dbReference type="Proteomes" id="UP000469346">
    <property type="component" value="Unassembled WGS sequence"/>
</dbReference>